<dbReference type="Proteomes" id="UP000187412">
    <property type="component" value="Unassembled WGS sequence"/>
</dbReference>
<dbReference type="InterPro" id="IPR025460">
    <property type="entry name" value="DUF4280"/>
</dbReference>
<gene>
    <name evidence="1" type="ORF">BSK56_26065</name>
</gene>
<sequence>MLLPMLLSALVQGALKGEQSFVVRGAVLKCSMGTDPGVLNTMFSHGVYIKSKPILNIDDAVSGVNISKVNAFGFCKLKAAPCEPVITLASKWTGGKEDVLIDGAPALLSDSRLVCSCPGLDSLAIGAQVPPLPSVGGGGIISITDDGQDL</sequence>
<dbReference type="EMBL" id="MPTB01000041">
    <property type="protein sequence ID" value="OMD42359.1"/>
    <property type="molecule type" value="Genomic_DNA"/>
</dbReference>
<evidence type="ECO:0000313" key="1">
    <source>
        <dbReference type="EMBL" id="OMD42359.1"/>
    </source>
</evidence>
<evidence type="ECO:0008006" key="3">
    <source>
        <dbReference type="Google" id="ProtNLM"/>
    </source>
</evidence>
<keyword evidence="2" id="KW-1185">Reference proteome</keyword>
<protein>
    <recommendedName>
        <fullName evidence="3">DUF4280 domain-containing protein</fullName>
    </recommendedName>
</protein>
<accession>A0ABX3H1G0</accession>
<dbReference type="RefSeq" id="WP_076113408.1">
    <property type="nucleotide sequence ID" value="NZ_MPTB01000041.1"/>
</dbReference>
<dbReference type="Pfam" id="PF14107">
    <property type="entry name" value="DUF4280"/>
    <property type="match status" value="1"/>
</dbReference>
<organism evidence="1 2">
    <name type="scientific">Paenibacillus borealis</name>
    <dbReference type="NCBI Taxonomy" id="160799"/>
    <lineage>
        <taxon>Bacteria</taxon>
        <taxon>Bacillati</taxon>
        <taxon>Bacillota</taxon>
        <taxon>Bacilli</taxon>
        <taxon>Bacillales</taxon>
        <taxon>Paenibacillaceae</taxon>
        <taxon>Paenibacillus</taxon>
    </lineage>
</organism>
<reference evidence="1 2" key="1">
    <citation type="submission" date="2016-10" db="EMBL/GenBank/DDBJ databases">
        <title>Paenibacillus species isolates.</title>
        <authorList>
            <person name="Beno S.M."/>
        </authorList>
    </citation>
    <scope>NUCLEOTIDE SEQUENCE [LARGE SCALE GENOMIC DNA]</scope>
    <source>
        <strain evidence="1 2">FSL H7-0744</strain>
    </source>
</reference>
<comment type="caution">
    <text evidence="1">The sequence shown here is derived from an EMBL/GenBank/DDBJ whole genome shotgun (WGS) entry which is preliminary data.</text>
</comment>
<evidence type="ECO:0000313" key="2">
    <source>
        <dbReference type="Proteomes" id="UP000187412"/>
    </source>
</evidence>
<proteinExistence type="predicted"/>
<name>A0ABX3H1G0_PAEBO</name>